<name>A0A0F8Z0K5_9ZZZZ</name>
<dbReference type="AlphaFoldDB" id="A0A0F8Z0K5"/>
<protein>
    <submittedName>
        <fullName evidence="2">Uncharacterized protein</fullName>
    </submittedName>
</protein>
<gene>
    <name evidence="2" type="ORF">LCGC14_2755810</name>
</gene>
<organism evidence="2">
    <name type="scientific">marine sediment metagenome</name>
    <dbReference type="NCBI Taxonomy" id="412755"/>
    <lineage>
        <taxon>unclassified sequences</taxon>
        <taxon>metagenomes</taxon>
        <taxon>ecological metagenomes</taxon>
    </lineage>
</organism>
<keyword evidence="1" id="KW-0812">Transmembrane</keyword>
<sequence length="60" mass="7242">MKRKIYLFFKTYSYGMFMGFALGCFCDIHWHQWQFYATLVPLVILVAWRGPPASVKERYQ</sequence>
<feature type="transmembrane region" description="Helical" evidence="1">
    <location>
        <begin position="12"/>
        <end position="30"/>
    </location>
</feature>
<keyword evidence="1" id="KW-1133">Transmembrane helix</keyword>
<evidence type="ECO:0000313" key="2">
    <source>
        <dbReference type="EMBL" id="KKK87183.1"/>
    </source>
</evidence>
<dbReference type="EMBL" id="LAZR01050516">
    <property type="protein sequence ID" value="KKK87183.1"/>
    <property type="molecule type" value="Genomic_DNA"/>
</dbReference>
<reference evidence="2" key="1">
    <citation type="journal article" date="2015" name="Nature">
        <title>Complex archaea that bridge the gap between prokaryotes and eukaryotes.</title>
        <authorList>
            <person name="Spang A."/>
            <person name="Saw J.H."/>
            <person name="Jorgensen S.L."/>
            <person name="Zaremba-Niedzwiedzka K."/>
            <person name="Martijn J."/>
            <person name="Lind A.E."/>
            <person name="van Eijk R."/>
            <person name="Schleper C."/>
            <person name="Guy L."/>
            <person name="Ettema T.J."/>
        </authorList>
    </citation>
    <scope>NUCLEOTIDE SEQUENCE</scope>
</reference>
<proteinExistence type="predicted"/>
<feature type="transmembrane region" description="Helical" evidence="1">
    <location>
        <begin position="36"/>
        <end position="55"/>
    </location>
</feature>
<accession>A0A0F8Z0K5</accession>
<dbReference type="PROSITE" id="PS51257">
    <property type="entry name" value="PROKAR_LIPOPROTEIN"/>
    <property type="match status" value="1"/>
</dbReference>
<evidence type="ECO:0000256" key="1">
    <source>
        <dbReference type="SAM" id="Phobius"/>
    </source>
</evidence>
<comment type="caution">
    <text evidence="2">The sequence shown here is derived from an EMBL/GenBank/DDBJ whole genome shotgun (WGS) entry which is preliminary data.</text>
</comment>
<keyword evidence="1" id="KW-0472">Membrane</keyword>